<dbReference type="InterPro" id="IPR015813">
    <property type="entry name" value="Pyrv/PenolPyrv_kinase-like_dom"/>
</dbReference>
<feature type="domain" description="HpcH/HpaI aldolase/citrate lyase" evidence="4">
    <location>
        <begin position="19"/>
        <end position="239"/>
    </location>
</feature>
<dbReference type="Pfam" id="PF03328">
    <property type="entry name" value="HpcH_HpaI"/>
    <property type="match status" value="1"/>
</dbReference>
<evidence type="ECO:0000256" key="2">
    <source>
        <dbReference type="ARBA" id="ARBA00022723"/>
    </source>
</evidence>
<accession>V4RZ05</accession>
<dbReference type="InterPro" id="IPR050251">
    <property type="entry name" value="HpcH-HpaI_aldolase"/>
</dbReference>
<dbReference type="RefSeq" id="WP_023445977.1">
    <property type="nucleotide sequence ID" value="NZ_AOFQ01000051.1"/>
</dbReference>
<dbReference type="GO" id="GO:0016832">
    <property type="term" value="F:aldehyde-lyase activity"/>
    <property type="evidence" value="ECO:0007669"/>
    <property type="project" value="TreeGrafter"/>
</dbReference>
<dbReference type="SUPFAM" id="SSF51621">
    <property type="entry name" value="Phosphoenolpyruvate/pyruvate domain"/>
    <property type="match status" value="1"/>
</dbReference>
<dbReference type="InterPro" id="IPR005000">
    <property type="entry name" value="Aldolase/citrate-lyase_domain"/>
</dbReference>
<protein>
    <recommendedName>
        <fullName evidence="4">HpcH/HpaI aldolase/citrate lyase domain-containing protein</fullName>
    </recommendedName>
</protein>
<organism evidence="5 6">
    <name type="scientific">Stutzerimonas chloritidismutans AW-1</name>
    <dbReference type="NCBI Taxonomy" id="1263865"/>
    <lineage>
        <taxon>Bacteria</taxon>
        <taxon>Pseudomonadati</taxon>
        <taxon>Pseudomonadota</taxon>
        <taxon>Gammaproteobacteria</taxon>
        <taxon>Pseudomonadales</taxon>
        <taxon>Pseudomonadaceae</taxon>
        <taxon>Stutzerimonas</taxon>
    </lineage>
</organism>
<keyword evidence="3" id="KW-0456">Lyase</keyword>
<gene>
    <name evidence="5" type="ORF">F753_15895</name>
</gene>
<proteinExistence type="inferred from homology"/>
<dbReference type="GO" id="GO:0046872">
    <property type="term" value="F:metal ion binding"/>
    <property type="evidence" value="ECO:0007669"/>
    <property type="project" value="UniProtKB-KW"/>
</dbReference>
<comment type="caution">
    <text evidence="5">The sequence shown here is derived from an EMBL/GenBank/DDBJ whole genome shotgun (WGS) entry which is preliminary data.</text>
</comment>
<evidence type="ECO:0000313" key="5">
    <source>
        <dbReference type="EMBL" id="ESQ98381.1"/>
    </source>
</evidence>
<evidence type="ECO:0000256" key="3">
    <source>
        <dbReference type="ARBA" id="ARBA00023239"/>
    </source>
</evidence>
<dbReference type="EMBL" id="AOFQ01000051">
    <property type="protein sequence ID" value="ESQ98381.1"/>
    <property type="molecule type" value="Genomic_DNA"/>
</dbReference>
<dbReference type="PANTHER" id="PTHR30502:SF0">
    <property type="entry name" value="PHOSPHOENOLPYRUVATE CARBOXYLASE FAMILY PROTEIN"/>
    <property type="match status" value="1"/>
</dbReference>
<keyword evidence="2" id="KW-0479">Metal-binding</keyword>
<dbReference type="Gene3D" id="3.20.20.60">
    <property type="entry name" value="Phosphoenolpyruvate-binding domains"/>
    <property type="match status" value="1"/>
</dbReference>
<evidence type="ECO:0000256" key="1">
    <source>
        <dbReference type="ARBA" id="ARBA00005568"/>
    </source>
</evidence>
<comment type="similarity">
    <text evidence="1">Belongs to the HpcH/HpaI aldolase family.</text>
</comment>
<dbReference type="PATRIC" id="fig|1263865.4.peg.3062"/>
<sequence length="263" mass="27967">MTNKLKARWAEGKATTNGWLGLPHVLSAEVMASQPWDSITLDMHHGFIDLPDLVNLLAALAGTKNSPVPLVRVPWNDPGVIYRALDAGAQGIICPMINTAEEAQQFVRAVKYPPLGQRSFGPMRGLLREGPAYVASANDTCLALAQIETRQALQNIDAIMAVAGLDGVYVGPSDLGFDHGLPPEFDSERPEMLALYDQIIAAAKRHGLVAAMHNATPAYAQKMAARGFNMVTFGSDIGFILAANQAAMATYTGSAATTGSTGY</sequence>
<reference evidence="5 6" key="1">
    <citation type="submission" date="2013-07" db="EMBL/GenBank/DDBJ databases">
        <authorList>
            <person name="Schaap P.J."/>
            <person name="Mehboob F."/>
            <person name="Oosterkamp M.J."/>
            <person name="de Vos W.M."/>
            <person name="Stams A.J.M."/>
            <person name="Koehorst J.J."/>
        </authorList>
    </citation>
    <scope>NUCLEOTIDE SEQUENCE [LARGE SCALE GENOMIC DNA]</scope>
    <source>
        <strain evidence="5 6">AW-1</strain>
    </source>
</reference>
<evidence type="ECO:0000259" key="4">
    <source>
        <dbReference type="Pfam" id="PF03328"/>
    </source>
</evidence>
<dbReference type="PANTHER" id="PTHR30502">
    <property type="entry name" value="2-KETO-3-DEOXY-L-RHAMNONATE ALDOLASE"/>
    <property type="match status" value="1"/>
</dbReference>
<dbReference type="InterPro" id="IPR040442">
    <property type="entry name" value="Pyrv_kinase-like_dom_sf"/>
</dbReference>
<dbReference type="AlphaFoldDB" id="V4RZ05"/>
<dbReference type="GO" id="GO:0005737">
    <property type="term" value="C:cytoplasm"/>
    <property type="evidence" value="ECO:0007669"/>
    <property type="project" value="TreeGrafter"/>
</dbReference>
<evidence type="ECO:0000313" key="6">
    <source>
        <dbReference type="Proteomes" id="UP000017822"/>
    </source>
</evidence>
<name>V4RZ05_STUCH</name>
<dbReference type="Proteomes" id="UP000017822">
    <property type="component" value="Unassembled WGS sequence"/>
</dbReference>